<evidence type="ECO:0000313" key="3">
    <source>
        <dbReference type="Proteomes" id="UP000054729"/>
    </source>
</evidence>
<feature type="domain" description="Protein kinase" evidence="1">
    <location>
        <begin position="70"/>
        <end position="342"/>
    </location>
</feature>
<dbReference type="InterPro" id="IPR011009">
    <property type="entry name" value="Kinase-like_dom_sf"/>
</dbReference>
<proteinExistence type="predicted"/>
<dbReference type="Gene3D" id="1.10.510.10">
    <property type="entry name" value="Transferase(Phosphotransferase) domain 1"/>
    <property type="match status" value="1"/>
</dbReference>
<accession>A0A0W1AAR5</accession>
<dbReference type="PANTHER" id="PTHR44167">
    <property type="entry name" value="OVARIAN-SPECIFIC SERINE/THREONINE-PROTEIN KINASE LOK-RELATED"/>
    <property type="match status" value="1"/>
</dbReference>
<dbReference type="AlphaFoldDB" id="A0A0W1AAR5"/>
<dbReference type="SUPFAM" id="SSF56112">
    <property type="entry name" value="Protein kinase-like (PK-like)"/>
    <property type="match status" value="1"/>
</dbReference>
<evidence type="ECO:0000313" key="2">
    <source>
        <dbReference type="EMBL" id="KTD78375.1"/>
    </source>
</evidence>
<dbReference type="SMART" id="SM00220">
    <property type="entry name" value="S_TKc"/>
    <property type="match status" value="1"/>
</dbReference>
<comment type="caution">
    <text evidence="2">The sequence shown here is derived from an EMBL/GenBank/DDBJ whole genome shotgun (WGS) entry which is preliminary data.</text>
</comment>
<name>A0A0W1AAR5_9GAMM</name>
<dbReference type="GO" id="GO:0005524">
    <property type="term" value="F:ATP binding"/>
    <property type="evidence" value="ECO:0007669"/>
    <property type="project" value="InterPro"/>
</dbReference>
<dbReference type="OrthoDB" id="9801841at2"/>
<dbReference type="InterPro" id="IPR000719">
    <property type="entry name" value="Prot_kinase_dom"/>
</dbReference>
<keyword evidence="3" id="KW-1185">Reference proteome</keyword>
<gene>
    <name evidence="2" type="primary">lok_1</name>
    <name evidence="2" type="ORF">Lwal_1810</name>
</gene>
<dbReference type="EMBL" id="LNZB01000041">
    <property type="protein sequence ID" value="KTD78375.1"/>
    <property type="molecule type" value="Genomic_DNA"/>
</dbReference>
<protein>
    <submittedName>
        <fullName evidence="2">Serine/threonine-protein kinase</fullName>
    </submittedName>
</protein>
<dbReference type="STRING" id="66969.Lwal_1810"/>
<keyword evidence="2" id="KW-0808">Transferase</keyword>
<dbReference type="PROSITE" id="PS50011">
    <property type="entry name" value="PROTEIN_KINASE_DOM"/>
    <property type="match status" value="1"/>
</dbReference>
<keyword evidence="2" id="KW-0418">Kinase</keyword>
<dbReference type="Pfam" id="PF00069">
    <property type="entry name" value="Pkinase"/>
    <property type="match status" value="1"/>
</dbReference>
<dbReference type="Proteomes" id="UP000054729">
    <property type="component" value="Unassembled WGS sequence"/>
</dbReference>
<sequence length="399" mass="46095">MTITIDPTNLSAETKLLLKRLLYTSQEIYFEPGRYKVKRSFMKTDTVEIFLTHHLVKGFCKHNPEYKRVEVLGKKLGSGSYGSLYDSLGVLHTEKNMHFKVRTPDKEKVVKQVNLKHSAHLDVIAEEKQINLCSNKIRCKPSLFNSNYGFLRMTKAHGIPLDDLISSIQKGKTKLSLLKLLKLSINLITALHNLHKQGWIHRDIKPDNIIVDLENLEVTLIDFGFTCKKGSVEVLQGNWYYIAPEYVDSYVVTRKIDWFSMGKTLAELWGDRSIDSFNSDECTIDEAYSYHSCEEFIDLFHCVDMPKEFQNDLKVSLQNMTRVDPTKRIGYKEMRQALQTLIDKVESSEINHKLVHENCIKLCDSDHTPAYSAEANSEEDTEDNSEDYSEKCLFKFKTR</sequence>
<dbReference type="PATRIC" id="fig|66969.6.peg.1971"/>
<dbReference type="PANTHER" id="PTHR44167:SF24">
    <property type="entry name" value="SERINE_THREONINE-PROTEIN KINASE CHK2"/>
    <property type="match status" value="1"/>
</dbReference>
<evidence type="ECO:0000259" key="1">
    <source>
        <dbReference type="PROSITE" id="PS50011"/>
    </source>
</evidence>
<reference evidence="2 3" key="1">
    <citation type="submission" date="2015-11" db="EMBL/GenBank/DDBJ databases">
        <title>Genomic analysis of 38 Legionella species identifies large and diverse effector repertoires.</title>
        <authorList>
            <person name="Burstein D."/>
            <person name="Amaro F."/>
            <person name="Zusman T."/>
            <person name="Lifshitz Z."/>
            <person name="Cohen O."/>
            <person name="Gilbert J.A."/>
            <person name="Pupko T."/>
            <person name="Shuman H.A."/>
            <person name="Segal G."/>
        </authorList>
    </citation>
    <scope>NUCLEOTIDE SEQUENCE [LARGE SCALE GENOMIC DNA]</scope>
    <source>
        <strain evidence="2 3">ATCC 51914</strain>
    </source>
</reference>
<dbReference type="RefSeq" id="WP_058480467.1">
    <property type="nucleotide sequence ID" value="NZ_CAAAIQ010000004.1"/>
</dbReference>
<organism evidence="2 3">
    <name type="scientific">Legionella waltersii</name>
    <dbReference type="NCBI Taxonomy" id="66969"/>
    <lineage>
        <taxon>Bacteria</taxon>
        <taxon>Pseudomonadati</taxon>
        <taxon>Pseudomonadota</taxon>
        <taxon>Gammaproteobacteria</taxon>
        <taxon>Legionellales</taxon>
        <taxon>Legionellaceae</taxon>
        <taxon>Legionella</taxon>
    </lineage>
</organism>
<dbReference type="GO" id="GO:0004672">
    <property type="term" value="F:protein kinase activity"/>
    <property type="evidence" value="ECO:0007669"/>
    <property type="project" value="InterPro"/>
</dbReference>